<organism evidence="1 2">
    <name type="scientific">Abeliophyllum distichum</name>
    <dbReference type="NCBI Taxonomy" id="126358"/>
    <lineage>
        <taxon>Eukaryota</taxon>
        <taxon>Viridiplantae</taxon>
        <taxon>Streptophyta</taxon>
        <taxon>Embryophyta</taxon>
        <taxon>Tracheophyta</taxon>
        <taxon>Spermatophyta</taxon>
        <taxon>Magnoliopsida</taxon>
        <taxon>eudicotyledons</taxon>
        <taxon>Gunneridae</taxon>
        <taxon>Pentapetalae</taxon>
        <taxon>asterids</taxon>
        <taxon>lamiids</taxon>
        <taxon>Lamiales</taxon>
        <taxon>Oleaceae</taxon>
        <taxon>Forsythieae</taxon>
        <taxon>Abeliophyllum</taxon>
    </lineage>
</organism>
<evidence type="ECO:0008006" key="3">
    <source>
        <dbReference type="Google" id="ProtNLM"/>
    </source>
</evidence>
<name>A0ABD1VW07_9LAMI</name>
<sequence>MATMEKKMMDTIAHNQTAHAIQTPTLECDGCGANHSTGNCPLLTNSSTSIEQPCYAQNHPSNKGNYRATLRPTQESSLKQLLQEVGVQWPEIEVKRNVVIQEKTPSIDDEQVDQSKVPHVAIQEKDLDTPHAKATPHVRVYVPPIPFLQRMKKYKLDKQFEKFLEVFKKLLINIPFVDTLAQMPSYAKFMKEILSNKKKLEERETVMLTEECNAILQNKLPHKLKDPGSFTIPLYHW</sequence>
<protein>
    <recommendedName>
        <fullName evidence="3">Reverse transcriptase domain-containing protein</fullName>
    </recommendedName>
</protein>
<gene>
    <name evidence="1" type="ORF">Adt_02569</name>
</gene>
<dbReference type="PANTHER" id="PTHR33067">
    <property type="entry name" value="RNA-DIRECTED DNA POLYMERASE-RELATED"/>
    <property type="match status" value="1"/>
</dbReference>
<comment type="caution">
    <text evidence="1">The sequence shown here is derived from an EMBL/GenBank/DDBJ whole genome shotgun (WGS) entry which is preliminary data.</text>
</comment>
<dbReference type="PANTHER" id="PTHR33067:SF39">
    <property type="entry name" value="TRANSCRIPTION FACTOR INTERACTOR AND REGULATOR CCHC(ZN) FAMILY"/>
    <property type="match status" value="1"/>
</dbReference>
<dbReference type="EMBL" id="JBFOLK010000001">
    <property type="protein sequence ID" value="KAL2541591.1"/>
    <property type="molecule type" value="Genomic_DNA"/>
</dbReference>
<accession>A0ABD1VW07</accession>
<keyword evidence="2" id="KW-1185">Reference proteome</keyword>
<dbReference type="AlphaFoldDB" id="A0ABD1VW07"/>
<reference evidence="2" key="1">
    <citation type="submission" date="2024-07" db="EMBL/GenBank/DDBJ databases">
        <title>Two chromosome-level genome assemblies of Korean endemic species Abeliophyllum distichum and Forsythia ovata (Oleaceae).</title>
        <authorList>
            <person name="Jang H."/>
        </authorList>
    </citation>
    <scope>NUCLEOTIDE SEQUENCE [LARGE SCALE GENOMIC DNA]</scope>
</reference>
<proteinExistence type="predicted"/>
<dbReference type="Proteomes" id="UP001604336">
    <property type="component" value="Unassembled WGS sequence"/>
</dbReference>
<evidence type="ECO:0000313" key="1">
    <source>
        <dbReference type="EMBL" id="KAL2541591.1"/>
    </source>
</evidence>
<evidence type="ECO:0000313" key="2">
    <source>
        <dbReference type="Proteomes" id="UP001604336"/>
    </source>
</evidence>